<dbReference type="InterPro" id="IPR005379">
    <property type="entry name" value="FDM1-5/IDN2_XH"/>
</dbReference>
<sequence length="277" mass="31870">MPLGEGKPENQNHAIIFSKGECLQTIDMNHVSRQNSAPDLLDNQQRNASLLAQDNYLEEASKMCNILQEFTRDHGIPPPTILDVREHIFTGKIEQGPFSLWSSTCVIASLTSTENDHSLEMTMLEQQKVDDNISKLDEEHKKKMEEMDEHMKEQMEDMEDLQSLIQTLVIKERLINDELQEARKVIIEGLKEILNTGTLIGIERMGELDEKPFQMARKRKYAIEEANVIAAELCSVWQQELQKPNWHPFKIVAVDGQTQRPNIHSSMKTHEKEAKKQ</sequence>
<organism evidence="3 4">
    <name type="scientific">Acorus calamus</name>
    <name type="common">Sweet flag</name>
    <dbReference type="NCBI Taxonomy" id="4465"/>
    <lineage>
        <taxon>Eukaryota</taxon>
        <taxon>Viridiplantae</taxon>
        <taxon>Streptophyta</taxon>
        <taxon>Embryophyta</taxon>
        <taxon>Tracheophyta</taxon>
        <taxon>Spermatophyta</taxon>
        <taxon>Magnoliopsida</taxon>
        <taxon>Liliopsida</taxon>
        <taxon>Acoraceae</taxon>
        <taxon>Acorus</taxon>
    </lineage>
</organism>
<feature type="domain" description="Factor of DNA methylation 1-5/IDN2" evidence="2">
    <location>
        <begin position="204"/>
        <end position="259"/>
    </location>
</feature>
<dbReference type="PANTHER" id="PTHR21596">
    <property type="entry name" value="RIBONUCLEASE P SUBUNIT P38"/>
    <property type="match status" value="1"/>
</dbReference>
<feature type="coiled-coil region" evidence="1">
    <location>
        <begin position="133"/>
        <end position="171"/>
    </location>
</feature>
<dbReference type="AlphaFoldDB" id="A0AAV9D538"/>
<dbReference type="PANTHER" id="PTHR21596:SF3">
    <property type="entry name" value="FACTOR OF DNA METHYLATION 1-RELATED"/>
    <property type="match status" value="1"/>
</dbReference>
<keyword evidence="1" id="KW-0175">Coiled coil</keyword>
<evidence type="ECO:0000313" key="4">
    <source>
        <dbReference type="Proteomes" id="UP001180020"/>
    </source>
</evidence>
<dbReference type="EMBL" id="JAUJYO010000015">
    <property type="protein sequence ID" value="KAK1295834.1"/>
    <property type="molecule type" value="Genomic_DNA"/>
</dbReference>
<evidence type="ECO:0000313" key="3">
    <source>
        <dbReference type="EMBL" id="KAK1295834.1"/>
    </source>
</evidence>
<dbReference type="Proteomes" id="UP001180020">
    <property type="component" value="Unassembled WGS sequence"/>
</dbReference>
<reference evidence="3" key="2">
    <citation type="submission" date="2023-06" db="EMBL/GenBank/DDBJ databases">
        <authorList>
            <person name="Ma L."/>
            <person name="Liu K.-W."/>
            <person name="Li Z."/>
            <person name="Hsiao Y.-Y."/>
            <person name="Qi Y."/>
            <person name="Fu T."/>
            <person name="Tang G."/>
            <person name="Zhang D."/>
            <person name="Sun W.-H."/>
            <person name="Liu D.-K."/>
            <person name="Li Y."/>
            <person name="Chen G.-Z."/>
            <person name="Liu X.-D."/>
            <person name="Liao X.-Y."/>
            <person name="Jiang Y.-T."/>
            <person name="Yu X."/>
            <person name="Hao Y."/>
            <person name="Huang J."/>
            <person name="Zhao X.-W."/>
            <person name="Ke S."/>
            <person name="Chen Y.-Y."/>
            <person name="Wu W.-L."/>
            <person name="Hsu J.-L."/>
            <person name="Lin Y.-F."/>
            <person name="Huang M.-D."/>
            <person name="Li C.-Y."/>
            <person name="Huang L."/>
            <person name="Wang Z.-W."/>
            <person name="Zhao X."/>
            <person name="Zhong W.-Y."/>
            <person name="Peng D.-H."/>
            <person name="Ahmad S."/>
            <person name="Lan S."/>
            <person name="Zhang J.-S."/>
            <person name="Tsai W.-C."/>
            <person name="Van De Peer Y."/>
            <person name="Liu Z.-J."/>
        </authorList>
    </citation>
    <scope>NUCLEOTIDE SEQUENCE</scope>
    <source>
        <strain evidence="3">CP</strain>
        <tissue evidence="3">Leaves</tissue>
    </source>
</reference>
<reference evidence="3" key="1">
    <citation type="journal article" date="2023" name="Nat. Commun.">
        <title>Diploid and tetraploid genomes of Acorus and the evolution of monocots.</title>
        <authorList>
            <person name="Ma L."/>
            <person name="Liu K.W."/>
            <person name="Li Z."/>
            <person name="Hsiao Y.Y."/>
            <person name="Qi Y."/>
            <person name="Fu T."/>
            <person name="Tang G.D."/>
            <person name="Zhang D."/>
            <person name="Sun W.H."/>
            <person name="Liu D.K."/>
            <person name="Li Y."/>
            <person name="Chen G.Z."/>
            <person name="Liu X.D."/>
            <person name="Liao X.Y."/>
            <person name="Jiang Y.T."/>
            <person name="Yu X."/>
            <person name="Hao Y."/>
            <person name="Huang J."/>
            <person name="Zhao X.W."/>
            <person name="Ke S."/>
            <person name="Chen Y.Y."/>
            <person name="Wu W.L."/>
            <person name="Hsu J.L."/>
            <person name="Lin Y.F."/>
            <person name="Huang M.D."/>
            <person name="Li C.Y."/>
            <person name="Huang L."/>
            <person name="Wang Z.W."/>
            <person name="Zhao X."/>
            <person name="Zhong W.Y."/>
            <person name="Peng D.H."/>
            <person name="Ahmad S."/>
            <person name="Lan S."/>
            <person name="Zhang J.S."/>
            <person name="Tsai W.C."/>
            <person name="Van de Peer Y."/>
            <person name="Liu Z.J."/>
        </authorList>
    </citation>
    <scope>NUCLEOTIDE SEQUENCE</scope>
    <source>
        <strain evidence="3">CP</strain>
    </source>
</reference>
<name>A0AAV9D538_ACOCL</name>
<protein>
    <submittedName>
        <fullName evidence="3">Callose synthase 9</fullName>
    </submittedName>
</protein>
<accession>A0AAV9D538</accession>
<proteinExistence type="predicted"/>
<dbReference type="InterPro" id="IPR045177">
    <property type="entry name" value="FDM1-5/IDN2"/>
</dbReference>
<evidence type="ECO:0000256" key="1">
    <source>
        <dbReference type="SAM" id="Coils"/>
    </source>
</evidence>
<gene>
    <name evidence="3" type="primary">CALS9</name>
    <name evidence="3" type="ORF">QJS10_CPB15g01070</name>
</gene>
<keyword evidence="4" id="KW-1185">Reference proteome</keyword>
<evidence type="ECO:0000259" key="2">
    <source>
        <dbReference type="Pfam" id="PF03469"/>
    </source>
</evidence>
<dbReference type="Pfam" id="PF03469">
    <property type="entry name" value="XH"/>
    <property type="match status" value="1"/>
</dbReference>
<dbReference type="GO" id="GO:0080188">
    <property type="term" value="P:gene silencing by siRNA-directed DNA methylation"/>
    <property type="evidence" value="ECO:0007669"/>
    <property type="project" value="InterPro"/>
</dbReference>
<comment type="caution">
    <text evidence="3">The sequence shown here is derived from an EMBL/GenBank/DDBJ whole genome shotgun (WGS) entry which is preliminary data.</text>
</comment>